<dbReference type="CDD" id="cd16461">
    <property type="entry name" value="RING-H2_EL5-like"/>
    <property type="match status" value="1"/>
</dbReference>
<evidence type="ECO:0000256" key="9">
    <source>
        <dbReference type="ARBA" id="ARBA00022786"/>
    </source>
</evidence>
<comment type="catalytic activity">
    <reaction evidence="1">
        <text>S-ubiquitinyl-[E2 ubiquitin-conjugating enzyme]-L-cysteine + [acceptor protein]-L-lysine = [E2 ubiquitin-conjugating enzyme]-L-cysteine + N(6)-ubiquitinyl-[acceptor protein]-L-lysine.</text>
        <dbReference type="EC" id="2.3.2.27"/>
    </reaction>
</comment>
<comment type="pathway">
    <text evidence="3">Protein modification; protein ubiquitination.</text>
</comment>
<protein>
    <recommendedName>
        <fullName evidence="4">RING-type E3 ubiquitin transferase</fullName>
        <ecNumber evidence="4">2.3.2.27</ecNumber>
    </recommendedName>
</protein>
<accession>A0AA88VSF3</accession>
<keyword evidence="7" id="KW-0479">Metal-binding</keyword>
<feature type="signal peptide" evidence="17">
    <location>
        <begin position="1"/>
        <end position="30"/>
    </location>
</feature>
<keyword evidence="11 16" id="KW-1133">Transmembrane helix</keyword>
<dbReference type="PROSITE" id="PS50089">
    <property type="entry name" value="ZF_RING_2"/>
    <property type="match status" value="1"/>
</dbReference>
<dbReference type="PANTHER" id="PTHR14155:SF263">
    <property type="entry name" value="E3 UBIQUITIN-PROTEIN LIGASE ATL6"/>
    <property type="match status" value="1"/>
</dbReference>
<reference evidence="19" key="1">
    <citation type="submission" date="2022-12" db="EMBL/GenBank/DDBJ databases">
        <title>Draft genome assemblies for two species of Escallonia (Escalloniales).</title>
        <authorList>
            <person name="Chanderbali A."/>
            <person name="Dervinis C."/>
            <person name="Anghel I."/>
            <person name="Soltis D."/>
            <person name="Soltis P."/>
            <person name="Zapata F."/>
        </authorList>
    </citation>
    <scope>NUCLEOTIDE SEQUENCE</scope>
    <source>
        <strain evidence="19">UCBG64.0493</strain>
        <tissue evidence="19">Leaf</tissue>
    </source>
</reference>
<keyword evidence="9" id="KW-0833">Ubl conjugation pathway</keyword>
<proteinExistence type="inferred from homology"/>
<dbReference type="Gene3D" id="3.30.40.10">
    <property type="entry name" value="Zinc/RING finger domain, C3HC4 (zinc finger)"/>
    <property type="match status" value="1"/>
</dbReference>
<feature type="domain" description="RING-type" evidence="18">
    <location>
        <begin position="126"/>
        <end position="168"/>
    </location>
</feature>
<evidence type="ECO:0000256" key="17">
    <source>
        <dbReference type="SAM" id="SignalP"/>
    </source>
</evidence>
<feature type="region of interest" description="Disordered" evidence="15">
    <location>
        <begin position="224"/>
        <end position="244"/>
    </location>
</feature>
<evidence type="ECO:0000256" key="16">
    <source>
        <dbReference type="SAM" id="Phobius"/>
    </source>
</evidence>
<feature type="region of interest" description="Disordered" evidence="15">
    <location>
        <begin position="178"/>
        <end position="201"/>
    </location>
</feature>
<evidence type="ECO:0000256" key="2">
    <source>
        <dbReference type="ARBA" id="ARBA00004167"/>
    </source>
</evidence>
<comment type="subcellular location">
    <subcellularLocation>
        <location evidence="2">Membrane</location>
        <topology evidence="2">Single-pass membrane protein</topology>
    </subcellularLocation>
</comment>
<name>A0AA88VSF3_9ASTE</name>
<dbReference type="InterPro" id="IPR013083">
    <property type="entry name" value="Znf_RING/FYVE/PHD"/>
</dbReference>
<dbReference type="InterPro" id="IPR053238">
    <property type="entry name" value="RING-H2_zinc_finger"/>
</dbReference>
<evidence type="ECO:0000256" key="4">
    <source>
        <dbReference type="ARBA" id="ARBA00012483"/>
    </source>
</evidence>
<gene>
    <name evidence="19" type="ORF">RJ639_010170</name>
</gene>
<evidence type="ECO:0000256" key="7">
    <source>
        <dbReference type="ARBA" id="ARBA00022723"/>
    </source>
</evidence>
<sequence length="468" mass="51492">MITSQSYAAQHGILLLTTVLLLLLSLPAGAQSPPNGNDPYPYTKFSPSMAVIIAVLVAALFFMGFFSIYIRRCTDTAGGSVRPILSMRRRGGTAARGLDPAVVETFPTFEYSVVKSHQIGKGALECAVCLNEFEDDEKLRLIPKCDHVFHPECIDQWLDSHVTCPVCRANLVPQPGESVHLPDLTQSTEINDNDAESRQNDDVSIRVGDDYEVNTNVEEAVQPEVINRNPSTRQNRPPRSRSVRPRIFQKFRSHSTGHSLVQPGENTDRFTLRLPEDVRKQVIKRALLNRTASCMVTLPREESSRKGYRSGEGSSRGKSYKRLESLEPAVRSDRWNFSRAPSFLWRAFSVRSPRVVAGDGKGSTSVNGAAEAVKMPKGDKTALASADSARPPKTSGQNKLPPVAKPPTALLSSNVPTVINAKEEYRRVHPQATKSNTGLTIPQATKSDLHGRTATVGLPLPYQYHFAP</sequence>
<evidence type="ECO:0000256" key="6">
    <source>
        <dbReference type="ARBA" id="ARBA00022692"/>
    </source>
</evidence>
<dbReference type="GO" id="GO:0016020">
    <property type="term" value="C:membrane"/>
    <property type="evidence" value="ECO:0007669"/>
    <property type="project" value="UniProtKB-SubCell"/>
</dbReference>
<feature type="transmembrane region" description="Helical" evidence="16">
    <location>
        <begin position="49"/>
        <end position="70"/>
    </location>
</feature>
<dbReference type="SMART" id="SM00184">
    <property type="entry name" value="RING"/>
    <property type="match status" value="1"/>
</dbReference>
<dbReference type="GO" id="GO:0061630">
    <property type="term" value="F:ubiquitin protein ligase activity"/>
    <property type="evidence" value="ECO:0007669"/>
    <property type="project" value="UniProtKB-EC"/>
</dbReference>
<evidence type="ECO:0000313" key="19">
    <source>
        <dbReference type="EMBL" id="KAK3014556.1"/>
    </source>
</evidence>
<evidence type="ECO:0000256" key="12">
    <source>
        <dbReference type="ARBA" id="ARBA00023136"/>
    </source>
</evidence>
<feature type="region of interest" description="Disordered" evidence="15">
    <location>
        <begin position="299"/>
        <end position="319"/>
    </location>
</feature>
<keyword evidence="6 16" id="KW-0812">Transmembrane</keyword>
<organism evidence="19 20">
    <name type="scientific">Escallonia herrerae</name>
    <dbReference type="NCBI Taxonomy" id="1293975"/>
    <lineage>
        <taxon>Eukaryota</taxon>
        <taxon>Viridiplantae</taxon>
        <taxon>Streptophyta</taxon>
        <taxon>Embryophyta</taxon>
        <taxon>Tracheophyta</taxon>
        <taxon>Spermatophyta</taxon>
        <taxon>Magnoliopsida</taxon>
        <taxon>eudicotyledons</taxon>
        <taxon>Gunneridae</taxon>
        <taxon>Pentapetalae</taxon>
        <taxon>asterids</taxon>
        <taxon>campanulids</taxon>
        <taxon>Escalloniales</taxon>
        <taxon>Escalloniaceae</taxon>
        <taxon>Escallonia</taxon>
    </lineage>
</organism>
<evidence type="ECO:0000256" key="14">
    <source>
        <dbReference type="PROSITE-ProRule" id="PRU00175"/>
    </source>
</evidence>
<feature type="region of interest" description="Disordered" evidence="15">
    <location>
        <begin position="356"/>
        <end position="412"/>
    </location>
</feature>
<evidence type="ECO:0000256" key="1">
    <source>
        <dbReference type="ARBA" id="ARBA00000900"/>
    </source>
</evidence>
<keyword evidence="12 16" id="KW-0472">Membrane</keyword>
<keyword evidence="20" id="KW-1185">Reference proteome</keyword>
<dbReference type="Pfam" id="PF13639">
    <property type="entry name" value="zf-RING_2"/>
    <property type="match status" value="1"/>
</dbReference>
<evidence type="ECO:0000256" key="10">
    <source>
        <dbReference type="ARBA" id="ARBA00022833"/>
    </source>
</evidence>
<feature type="chain" id="PRO_5041675829" description="RING-type E3 ubiquitin transferase" evidence="17">
    <location>
        <begin position="31"/>
        <end position="468"/>
    </location>
</feature>
<dbReference type="EC" id="2.3.2.27" evidence="4"/>
<dbReference type="SUPFAM" id="SSF57850">
    <property type="entry name" value="RING/U-box"/>
    <property type="match status" value="1"/>
</dbReference>
<keyword evidence="10" id="KW-0862">Zinc</keyword>
<dbReference type="EMBL" id="JAVXUP010001210">
    <property type="protein sequence ID" value="KAK3014556.1"/>
    <property type="molecule type" value="Genomic_DNA"/>
</dbReference>
<dbReference type="Proteomes" id="UP001188597">
    <property type="component" value="Unassembled WGS sequence"/>
</dbReference>
<dbReference type="PANTHER" id="PTHR14155">
    <property type="entry name" value="RING FINGER DOMAIN-CONTAINING"/>
    <property type="match status" value="1"/>
</dbReference>
<comment type="similarity">
    <text evidence="13">Belongs to the RING-type zinc finger family. ATL subfamily.</text>
</comment>
<dbReference type="FunFam" id="3.30.40.10:FF:000187">
    <property type="entry name" value="E3 ubiquitin-protein ligase ATL6"/>
    <property type="match status" value="1"/>
</dbReference>
<evidence type="ECO:0000256" key="15">
    <source>
        <dbReference type="SAM" id="MobiDB-lite"/>
    </source>
</evidence>
<evidence type="ECO:0000313" key="20">
    <source>
        <dbReference type="Proteomes" id="UP001188597"/>
    </source>
</evidence>
<evidence type="ECO:0000259" key="18">
    <source>
        <dbReference type="PROSITE" id="PS50089"/>
    </source>
</evidence>
<dbReference type="InterPro" id="IPR001841">
    <property type="entry name" value="Znf_RING"/>
</dbReference>
<evidence type="ECO:0000256" key="8">
    <source>
        <dbReference type="ARBA" id="ARBA00022771"/>
    </source>
</evidence>
<dbReference type="AlphaFoldDB" id="A0AA88VSF3"/>
<keyword evidence="8 14" id="KW-0863">Zinc-finger</keyword>
<evidence type="ECO:0000256" key="13">
    <source>
        <dbReference type="ARBA" id="ARBA00024209"/>
    </source>
</evidence>
<evidence type="ECO:0000256" key="5">
    <source>
        <dbReference type="ARBA" id="ARBA00022679"/>
    </source>
</evidence>
<dbReference type="GO" id="GO:0008270">
    <property type="term" value="F:zinc ion binding"/>
    <property type="evidence" value="ECO:0007669"/>
    <property type="project" value="UniProtKB-KW"/>
</dbReference>
<evidence type="ECO:0000256" key="3">
    <source>
        <dbReference type="ARBA" id="ARBA00004906"/>
    </source>
</evidence>
<keyword evidence="17" id="KW-0732">Signal</keyword>
<comment type="caution">
    <text evidence="19">The sequence shown here is derived from an EMBL/GenBank/DDBJ whole genome shotgun (WGS) entry which is preliminary data.</text>
</comment>
<evidence type="ECO:0000256" key="11">
    <source>
        <dbReference type="ARBA" id="ARBA00022989"/>
    </source>
</evidence>
<keyword evidence="5" id="KW-0808">Transferase</keyword>